<feature type="transmembrane region" description="Helical" evidence="1">
    <location>
        <begin position="396"/>
        <end position="414"/>
    </location>
</feature>
<feature type="transmembrane region" description="Helical" evidence="1">
    <location>
        <begin position="472"/>
        <end position="492"/>
    </location>
</feature>
<feature type="transmembrane region" description="Helical" evidence="1">
    <location>
        <begin position="65"/>
        <end position="81"/>
    </location>
</feature>
<evidence type="ECO:0000313" key="2">
    <source>
        <dbReference type="EMBL" id="WDD97030.1"/>
    </source>
</evidence>
<feature type="transmembrane region" description="Helical" evidence="1">
    <location>
        <begin position="504"/>
        <end position="526"/>
    </location>
</feature>
<dbReference type="KEGG" id="tact:SG35_016895"/>
<dbReference type="EMBL" id="CP059735">
    <property type="protein sequence ID" value="WDD97030.1"/>
    <property type="molecule type" value="Genomic_DNA"/>
</dbReference>
<feature type="transmembrane region" description="Helical" evidence="1">
    <location>
        <begin position="310"/>
        <end position="328"/>
    </location>
</feature>
<dbReference type="Proteomes" id="UP000032568">
    <property type="component" value="Chromosome"/>
</dbReference>
<name>A0AAF0C1R6_9GAMM</name>
<reference evidence="2 3" key="2">
    <citation type="journal article" date="2022" name="Mar. Drugs">
        <title>Bioassay-Guided Fractionation Leads to the Detection of Cholic Acid Generated by the Rare Thalassomonas sp.</title>
        <authorList>
            <person name="Pheiffer F."/>
            <person name="Schneider Y.K."/>
            <person name="Hansen E.H."/>
            <person name="Andersen J.H."/>
            <person name="Isaksson J."/>
            <person name="Busche T."/>
            <person name="R C."/>
            <person name="Kalinowski J."/>
            <person name="Zyl L.V."/>
            <person name="Trindade M."/>
        </authorList>
    </citation>
    <scope>NUCLEOTIDE SEQUENCE [LARGE SCALE GENOMIC DNA]</scope>
    <source>
        <strain evidence="2 3">A5K-106</strain>
    </source>
</reference>
<protein>
    <recommendedName>
        <fullName evidence="4">PilZ domain-containing protein</fullName>
    </recommendedName>
</protein>
<keyword evidence="3" id="KW-1185">Reference proteome</keyword>
<reference evidence="2 3" key="1">
    <citation type="journal article" date="2015" name="Genome Announc.">
        <title>Draft Genome Sequences of Marine Isolates of Thalassomonas viridans and Thalassomonas actiniarum.</title>
        <authorList>
            <person name="Olonade I."/>
            <person name="van Zyl L.J."/>
            <person name="Trindade M."/>
        </authorList>
    </citation>
    <scope>NUCLEOTIDE SEQUENCE [LARGE SCALE GENOMIC DNA]</scope>
    <source>
        <strain evidence="2 3">A5K-106</strain>
    </source>
</reference>
<keyword evidence="1" id="KW-0472">Membrane</keyword>
<dbReference type="RefSeq" id="WP_044831658.1">
    <property type="nucleotide sequence ID" value="NZ_CP059735.1"/>
</dbReference>
<gene>
    <name evidence="2" type="ORF">SG35_016895</name>
</gene>
<feature type="transmembrane region" description="Helical" evidence="1">
    <location>
        <begin position="434"/>
        <end position="451"/>
    </location>
</feature>
<keyword evidence="1" id="KW-1133">Transmembrane helix</keyword>
<feature type="transmembrane region" description="Helical" evidence="1">
    <location>
        <begin position="348"/>
        <end position="367"/>
    </location>
</feature>
<organism evidence="2 3">
    <name type="scientific">Thalassomonas actiniarum</name>
    <dbReference type="NCBI Taxonomy" id="485447"/>
    <lineage>
        <taxon>Bacteria</taxon>
        <taxon>Pseudomonadati</taxon>
        <taxon>Pseudomonadota</taxon>
        <taxon>Gammaproteobacteria</taxon>
        <taxon>Alteromonadales</taxon>
        <taxon>Colwelliaceae</taxon>
        <taxon>Thalassomonas</taxon>
    </lineage>
</organism>
<accession>A0AAF0C1R6</accession>
<proteinExistence type="predicted"/>
<feature type="transmembrane region" description="Helical" evidence="1">
    <location>
        <begin position="101"/>
        <end position="121"/>
    </location>
</feature>
<evidence type="ECO:0000256" key="1">
    <source>
        <dbReference type="SAM" id="Phobius"/>
    </source>
</evidence>
<dbReference type="AlphaFoldDB" id="A0AAF0C1R6"/>
<keyword evidence="1" id="KW-0812">Transmembrane</keyword>
<feature type="transmembrane region" description="Helical" evidence="1">
    <location>
        <begin position="6"/>
        <end position="23"/>
    </location>
</feature>
<sequence>MFELTPNLISLITALAIILVYGLSSFNFPHYRLEQENQQFYTIETLIDMEKFSPKVLSGNRRYQLYNLVYILMLILLYSLLREVWDPLTLMLLDLPQSHPVIKNIVVAIIISTLLPNLPLLKDLLDNTKRFLHSRARIPGYARDLFSLLNDNPIKLPLLYSVASPAEKALFKDSFFNNSQMGMVLNFPRIWLRYQYLYQEINKEKWQLLFSQDKNFSAFPLAKIKAQHKEITRELENLQQNDISDFSDLKIRVVKQLKHIYALITCGLLHRQLNPKQSRALIEELGFEIIKESHPRFDQMNQLVLHTWRLLIVLTGACLGFFALKTLLPGQFQPGTFDQLTPVSAMSYWFLSGIFTLSTALFTAYYARHLLKHHRLWQEIDLSSHYKKNAERPWKIYFGISLITYLSITGALFFADYLSRLNLFSPSHSPWEYLLWPVIPLFITLFVCYRFDTLPASRDKQLFEQSLWQASLIQGLILAVATFIIMLCIQVLLPGGKYNIADFILLTTTNGLLGFFNSHTMGYCALDRRTTPRYYSDTDMVELQLDPKHNGPECRLKDVSATGIKIQFEQPVNSLSNNQNINLCYRQENNRLFFHGKVLQATPHYARIKLELTESWSQAWHQLKKIYTR</sequence>
<evidence type="ECO:0000313" key="3">
    <source>
        <dbReference type="Proteomes" id="UP000032568"/>
    </source>
</evidence>
<evidence type="ECO:0008006" key="4">
    <source>
        <dbReference type="Google" id="ProtNLM"/>
    </source>
</evidence>